<dbReference type="InterPro" id="IPR057326">
    <property type="entry name" value="KR_dom"/>
</dbReference>
<dbReference type="PANTHER" id="PTHR43775:SF51">
    <property type="entry name" value="INACTIVE PHENOLPHTHIOCEROL SYNTHESIS POLYKETIDE SYNTHASE TYPE I PKS1-RELATED"/>
    <property type="match status" value="1"/>
</dbReference>
<dbReference type="Pfam" id="PF18369">
    <property type="entry name" value="PKS_DE"/>
    <property type="match status" value="1"/>
</dbReference>
<evidence type="ECO:0000313" key="9">
    <source>
        <dbReference type="Proteomes" id="UP000509303"/>
    </source>
</evidence>
<dbReference type="EMBL" id="CP054929">
    <property type="protein sequence ID" value="QKW53955.1"/>
    <property type="molecule type" value="Genomic_DNA"/>
</dbReference>
<dbReference type="PANTHER" id="PTHR43775">
    <property type="entry name" value="FATTY ACID SYNTHASE"/>
    <property type="match status" value="1"/>
</dbReference>
<dbReference type="Pfam" id="PF08659">
    <property type="entry name" value="KR"/>
    <property type="match status" value="1"/>
</dbReference>
<reference evidence="8 9" key="1">
    <citation type="submission" date="2020-06" db="EMBL/GenBank/DDBJ databases">
        <title>Genome mining for natural products.</title>
        <authorList>
            <person name="Zhang B."/>
            <person name="Shi J."/>
            <person name="Ge H."/>
        </authorList>
    </citation>
    <scope>NUCLEOTIDE SEQUENCE [LARGE SCALE GENOMIC DNA]</scope>
    <source>
        <strain evidence="8 9">NA00687</strain>
    </source>
</reference>
<evidence type="ECO:0000256" key="2">
    <source>
        <dbReference type="ARBA" id="ARBA00022450"/>
    </source>
</evidence>
<keyword evidence="3" id="KW-0597">Phosphoprotein</keyword>
<dbReference type="Gene3D" id="3.40.47.10">
    <property type="match status" value="1"/>
</dbReference>
<dbReference type="GO" id="GO:0006633">
    <property type="term" value="P:fatty acid biosynthetic process"/>
    <property type="evidence" value="ECO:0007669"/>
    <property type="project" value="TreeGrafter"/>
</dbReference>
<accession>A0A7H8NHI0</accession>
<dbReference type="CDD" id="cd00833">
    <property type="entry name" value="PKS"/>
    <property type="match status" value="1"/>
</dbReference>
<dbReference type="Gene3D" id="3.40.50.11460">
    <property type="match status" value="1"/>
</dbReference>
<name>A0A7H8NHI0_9ACTN</name>
<dbReference type="Pfam" id="PF02801">
    <property type="entry name" value="Ketoacyl-synt_C"/>
    <property type="match status" value="1"/>
</dbReference>
<evidence type="ECO:0000313" key="8">
    <source>
        <dbReference type="EMBL" id="QKW53955.1"/>
    </source>
</evidence>
<proteinExistence type="predicted"/>
<dbReference type="InterPro" id="IPR015083">
    <property type="entry name" value="NorB/c/GfsB-D-like_docking"/>
</dbReference>
<dbReference type="Gene3D" id="3.40.366.10">
    <property type="entry name" value="Malonyl-Coenzyme A Acyl Carrier Protein, domain 2"/>
    <property type="match status" value="2"/>
</dbReference>
<dbReference type="Pfam" id="PF00698">
    <property type="entry name" value="Acyl_transf_1"/>
    <property type="match status" value="1"/>
</dbReference>
<dbReference type="GO" id="GO:0033068">
    <property type="term" value="P:macrolide biosynthetic process"/>
    <property type="evidence" value="ECO:0007669"/>
    <property type="project" value="UniProtKB-ARBA"/>
</dbReference>
<dbReference type="PROSITE" id="PS52004">
    <property type="entry name" value="KS3_2"/>
    <property type="match status" value="1"/>
</dbReference>
<dbReference type="SMART" id="SM00822">
    <property type="entry name" value="PKS_KR"/>
    <property type="match status" value="1"/>
</dbReference>
<dbReference type="InterPro" id="IPR016035">
    <property type="entry name" value="Acyl_Trfase/lysoPLipase"/>
</dbReference>
<dbReference type="InterPro" id="IPR016039">
    <property type="entry name" value="Thiolase-like"/>
</dbReference>
<dbReference type="InterPro" id="IPR041618">
    <property type="entry name" value="PKS_DE"/>
</dbReference>
<organism evidence="8 9">
    <name type="scientific">Streptomyces buecherae</name>
    <dbReference type="NCBI Taxonomy" id="2763006"/>
    <lineage>
        <taxon>Bacteria</taxon>
        <taxon>Bacillati</taxon>
        <taxon>Actinomycetota</taxon>
        <taxon>Actinomycetes</taxon>
        <taxon>Kitasatosporales</taxon>
        <taxon>Streptomycetaceae</taxon>
        <taxon>Streptomyces</taxon>
    </lineage>
</organism>
<dbReference type="Pfam" id="PF00109">
    <property type="entry name" value="ketoacyl-synt"/>
    <property type="match status" value="1"/>
</dbReference>
<dbReference type="InterPro" id="IPR014043">
    <property type="entry name" value="Acyl_transferase_dom"/>
</dbReference>
<evidence type="ECO:0000256" key="1">
    <source>
        <dbReference type="ARBA" id="ARBA00001957"/>
    </source>
</evidence>
<dbReference type="InterPro" id="IPR036291">
    <property type="entry name" value="NAD(P)-bd_dom_sf"/>
</dbReference>
<dbReference type="SUPFAM" id="SSF51735">
    <property type="entry name" value="NAD(P)-binding Rossmann-fold domains"/>
    <property type="match status" value="2"/>
</dbReference>
<dbReference type="SMART" id="SM00827">
    <property type="entry name" value="PKS_AT"/>
    <property type="match status" value="1"/>
</dbReference>
<dbReference type="InterPro" id="IPR020841">
    <property type="entry name" value="PKS_Beta-ketoAc_synthase_dom"/>
</dbReference>
<sequence length="1398" mass="143442">MTNEEKLVDYLKWTTAELHQTRQQLQDLKEQRPEPIAIVGMGCRFPGGVRTPEQLWDVVADERDVISGFPTDRGWDLEGLYHPDPDHHGTSYVRSGGFVHDAADFDAAFFDISDREAPAMEPQQRLLLEVAWEAVESAGIAPHTLRGSDTSVYAGVMYHDYASRLDRIPEGMLGYVGNGNAASLAPGRVAYTLGLQGAAVALDTACSSSLVAMHLAARALRQGECSLALAGGAAINYTASAFQVASSQRQLAPDARCKSFADAADGMVYAEGVGLVLLERLSDARRAGHQVLAVIRGSAINQDGASTGMAAPNGPAQQQLIRDALAQARLSPSDVDAVEAHGTGTAFGDSIELQALLSTYGKERPADDPLLLGCVKSNIGHTQAAAGVASVIKMVAAMRHRSLPPSLHVDRPTRLVSWRSGAVRLVTERTAWPARKRPLRAAVSSFSASGTNAHLIVEQPPATTRPVGPEQSTRSGPDAGSSATGPVVPWLVSARGGRALAGQARALLDHLEGAGEGSPTDVGWSLVTTRSPFEHQAVVVGADRAELADGLAALAAGRAHPAVMGPAVLRPGAATVAAGTTVFAFGGGERPPGFGAELYARFPAFAAAFDAVAEAFDGRLDRPLRELAFDAGAASLAAPEAAAVRFAGHVALAALVRALGVRAGAVIGAGGGEIAAAHVAGALPLPDACALVLADAAGPERVRQVAGGLDVRQPDLPVLSARTGEPVGESLTTAAYWAERGRGGASGGVAGAAAGASAWVELGPDALLAAPSEPAGRAPLAVSAVAPGQPEVRALTHAVARLHLAGGPGVDWRAFFAGGPTPSTVRLPTYAFQRRRYWLENEPAAGAPAVESRADTEFWAAVERADPDAVARAIGVSGERGALLREVLPALATWRRQRQWRYRVSWRPVAEAGEPRLSGRWLVVTGFPPASPVAADAKPAEDGATGSATAVVAALRARGAEVVPVSVEPAAASGAPLSERLARASAGQPVAGVVSLLALPGPRRASGDAGAPSEDGGSALAPTVALADALERARIEAPLWVVTQGAVSIGVGDCVPRPEQAQLWGLSGALAAERQDRWGGLIDLPARCGARTWRRLAAALLADEGESELAVRPDGAFARRLVRETTAGTADGGTLRGTALISGANTGAGAHAARWAAEAGAEQVLLVDATAPDEALVAELSATGVRVTTAVADVAEPDELDRIAESVAPDLPLTAVVHLACELGYEAGPLDTERLRGEGAGAMAAARQVCALAQRHDLTALVLCSSVAGVCRGPGLGNQAPTHAYVSALAQECRAHGAPAVSVALGPVGEPDTVVGAAKQLRGNGMAALPGQAVVQALRDAVAAQAPAAVVADIDWVWVADHATELGVRRLFADLPEFRPTGRAAPPAVPAALAPGPS</sequence>
<dbReference type="GO" id="GO:0004312">
    <property type="term" value="F:fatty acid synthase activity"/>
    <property type="evidence" value="ECO:0007669"/>
    <property type="project" value="TreeGrafter"/>
</dbReference>
<feature type="domain" description="Ketosynthase family 3 (KS3)" evidence="7">
    <location>
        <begin position="33"/>
        <end position="459"/>
    </location>
</feature>
<evidence type="ECO:0000256" key="4">
    <source>
        <dbReference type="ARBA" id="ARBA00022679"/>
    </source>
</evidence>
<dbReference type="Proteomes" id="UP000509303">
    <property type="component" value="Chromosome"/>
</dbReference>
<dbReference type="InterPro" id="IPR050091">
    <property type="entry name" value="PKS_NRPS_Biosynth_Enz"/>
</dbReference>
<dbReference type="FunFam" id="3.40.47.10:FF:000019">
    <property type="entry name" value="Polyketide synthase type I"/>
    <property type="match status" value="1"/>
</dbReference>
<keyword evidence="9" id="KW-1185">Reference proteome</keyword>
<keyword evidence="2" id="KW-0596">Phosphopantetheine</keyword>
<dbReference type="InterPro" id="IPR014030">
    <property type="entry name" value="Ketoacyl_synth_N"/>
</dbReference>
<dbReference type="GO" id="GO:0031177">
    <property type="term" value="F:phosphopantetheine binding"/>
    <property type="evidence" value="ECO:0007669"/>
    <property type="project" value="UniProtKB-ARBA"/>
</dbReference>
<evidence type="ECO:0000259" key="7">
    <source>
        <dbReference type="PROSITE" id="PS52004"/>
    </source>
</evidence>
<keyword evidence="4" id="KW-0808">Transferase</keyword>
<dbReference type="InterPro" id="IPR014031">
    <property type="entry name" value="Ketoacyl_synth_C"/>
</dbReference>
<dbReference type="InterPro" id="IPR013968">
    <property type="entry name" value="PKS_KR"/>
</dbReference>
<dbReference type="RefSeq" id="WP_176165659.1">
    <property type="nucleotide sequence ID" value="NZ_CP054929.1"/>
</dbReference>
<keyword evidence="5" id="KW-0511">Multifunctional enzyme</keyword>
<dbReference type="CDD" id="cd08952">
    <property type="entry name" value="KR_1_SDR_x"/>
    <property type="match status" value="1"/>
</dbReference>
<comment type="cofactor">
    <cofactor evidence="1">
        <name>pantetheine 4'-phosphate</name>
        <dbReference type="ChEBI" id="CHEBI:47942"/>
    </cofactor>
</comment>
<dbReference type="Gene3D" id="3.30.70.3290">
    <property type="match status" value="2"/>
</dbReference>
<evidence type="ECO:0000256" key="5">
    <source>
        <dbReference type="ARBA" id="ARBA00023268"/>
    </source>
</evidence>
<feature type="region of interest" description="Disordered" evidence="6">
    <location>
        <begin position="453"/>
        <end position="486"/>
    </location>
</feature>
<dbReference type="Gene3D" id="3.40.50.720">
    <property type="entry name" value="NAD(P)-binding Rossmann-like Domain"/>
    <property type="match status" value="1"/>
</dbReference>
<evidence type="ECO:0000256" key="3">
    <source>
        <dbReference type="ARBA" id="ARBA00022553"/>
    </source>
</evidence>
<gene>
    <name evidence="8" type="ORF">HUT08_35300</name>
</gene>
<protein>
    <submittedName>
        <fullName evidence="8">KR domain-containing protein</fullName>
    </submittedName>
</protein>
<evidence type="ECO:0000256" key="6">
    <source>
        <dbReference type="SAM" id="MobiDB-lite"/>
    </source>
</evidence>
<dbReference type="InterPro" id="IPR001227">
    <property type="entry name" value="Ac_transferase_dom_sf"/>
</dbReference>
<dbReference type="Gene3D" id="6.10.140.1830">
    <property type="match status" value="1"/>
</dbReference>
<dbReference type="SUPFAM" id="SSF52151">
    <property type="entry name" value="FabD/lysophospholipase-like"/>
    <property type="match status" value="1"/>
</dbReference>
<dbReference type="SUPFAM" id="SSF53901">
    <property type="entry name" value="Thiolase-like"/>
    <property type="match status" value="1"/>
</dbReference>
<dbReference type="SMART" id="SM00825">
    <property type="entry name" value="PKS_KS"/>
    <property type="match status" value="1"/>
</dbReference>
<dbReference type="Pfam" id="PF22621">
    <property type="entry name" value="CurL-like_PKS_C"/>
    <property type="match status" value="1"/>
</dbReference>
<dbReference type="Pfam" id="PF08990">
    <property type="entry name" value="Docking"/>
    <property type="match status" value="1"/>
</dbReference>